<dbReference type="Pfam" id="PF00400">
    <property type="entry name" value="WD40"/>
    <property type="match status" value="3"/>
</dbReference>
<gene>
    <name evidence="2" type="ORF">PSON_ATCC_30995.1.T1840022</name>
</gene>
<evidence type="ECO:0000313" key="3">
    <source>
        <dbReference type="Proteomes" id="UP000692954"/>
    </source>
</evidence>
<keyword evidence="1" id="KW-0853">WD repeat</keyword>
<feature type="repeat" description="WD" evidence="1">
    <location>
        <begin position="565"/>
        <end position="599"/>
    </location>
</feature>
<dbReference type="Proteomes" id="UP000692954">
    <property type="component" value="Unassembled WGS sequence"/>
</dbReference>
<dbReference type="PROSITE" id="PS50082">
    <property type="entry name" value="WD_REPEATS_2"/>
    <property type="match status" value="3"/>
</dbReference>
<name>A0A8S1RI83_9CILI</name>
<dbReference type="PROSITE" id="PS50294">
    <property type="entry name" value="WD_REPEATS_REGION"/>
    <property type="match status" value="3"/>
</dbReference>
<reference evidence="2" key="1">
    <citation type="submission" date="2021-01" db="EMBL/GenBank/DDBJ databases">
        <authorList>
            <consortium name="Genoscope - CEA"/>
            <person name="William W."/>
        </authorList>
    </citation>
    <scope>NUCLEOTIDE SEQUENCE</scope>
</reference>
<accession>A0A8S1RI83</accession>
<evidence type="ECO:0000256" key="1">
    <source>
        <dbReference type="PROSITE-ProRule" id="PRU00221"/>
    </source>
</evidence>
<dbReference type="PANTHER" id="PTHR19920:SF0">
    <property type="entry name" value="CYTOSOLIC IRON-SULFUR PROTEIN ASSEMBLY PROTEIN CIAO1-RELATED"/>
    <property type="match status" value="1"/>
</dbReference>
<dbReference type="SMART" id="SM00320">
    <property type="entry name" value="WD40"/>
    <property type="match status" value="4"/>
</dbReference>
<feature type="repeat" description="WD" evidence="1">
    <location>
        <begin position="610"/>
        <end position="651"/>
    </location>
</feature>
<sequence>MLSQNQKIECRIHHSEAIAINLHPNTEQQEIIQCIYCLIGNLCRSIIPLKDIKKLVENFLTLKQQENYEVNQIKRFYLSKLLEKLTTIKKEIINLLDNGINIIKAQEVEDESINQQEEWNISQIDQIKQIILDYQYSYSQQQNKLNDLRWIQSLSEELQQINKFQEIQNCIDLLGDFKKEYQTKKELYQIDKLLQNKSDQQIFRDFSNNQTPKLNILCKNHQKEIIMIDMNQNIDKSMRLCCIECMPEKYLSLTQCKKSWNLIKQKERIYLQQQMIDMESQYNQVRDQNKNIELQIIEKIKGLRIQFEDYLSNKKIKIFTNINIEDEDWVNLTQEEVLERAEILSKTEESQDKMIQSEYQQICDQVLQQLYEQYKELKIQQQYLFDNLRLTLCHSQDMSKSESSSEQNCINSFKTGKESQEQIFFKSFEIGADNIQIKNRDDENFSSPKNNKYNEKKNDKEFIKYEDNISSQYKIIGEYNQEQNCYAISFNFDSTIMISGCQNDIIVWEFKSEKLQQIQNLQGHSNQVISLQFSANKNEFVSGSTDKTIRFWQQTNNLWICQQVLLGHKRQIDCLLMSNMDNQILSCSCDKTIRIWRINQQSQWIQIQTLTNHSAYVRCISLNKSQNQFVSCGEDKMILIWEFNKSQLWNLKQSIQNDDYGYRICFIGDLKIAWQPRNQNKTLFYEYDTNKQQFVLEKHQIILQESNEGYQNFFPSIYNDQKEVLINKHGQFVYILKMNMQNTLEITQIIDVGHYCNYGSLTQDGKFLVIWDEKSKCLLIRQSTF</sequence>
<comment type="caution">
    <text evidence="2">The sequence shown here is derived from an EMBL/GenBank/DDBJ whole genome shotgun (WGS) entry which is preliminary data.</text>
</comment>
<proteinExistence type="predicted"/>
<keyword evidence="3" id="KW-1185">Reference proteome</keyword>
<dbReference type="GO" id="GO:0097361">
    <property type="term" value="C:cytosolic [4Fe-4S] assembly targeting complex"/>
    <property type="evidence" value="ECO:0007669"/>
    <property type="project" value="TreeGrafter"/>
</dbReference>
<protein>
    <recommendedName>
        <fullName evidence="4">WD40-repeat-containing domain</fullName>
    </recommendedName>
</protein>
<organism evidence="2 3">
    <name type="scientific">Paramecium sonneborni</name>
    <dbReference type="NCBI Taxonomy" id="65129"/>
    <lineage>
        <taxon>Eukaryota</taxon>
        <taxon>Sar</taxon>
        <taxon>Alveolata</taxon>
        <taxon>Ciliophora</taxon>
        <taxon>Intramacronucleata</taxon>
        <taxon>Oligohymenophorea</taxon>
        <taxon>Peniculida</taxon>
        <taxon>Parameciidae</taxon>
        <taxon>Paramecium</taxon>
    </lineage>
</organism>
<evidence type="ECO:0008006" key="4">
    <source>
        <dbReference type="Google" id="ProtNLM"/>
    </source>
</evidence>
<dbReference type="PANTHER" id="PTHR19920">
    <property type="entry name" value="WD40 PROTEIN CIAO1"/>
    <property type="match status" value="1"/>
</dbReference>
<dbReference type="EMBL" id="CAJJDN010000184">
    <property type="protein sequence ID" value="CAD8128191.1"/>
    <property type="molecule type" value="Genomic_DNA"/>
</dbReference>
<dbReference type="OrthoDB" id="71437at2759"/>
<dbReference type="AlphaFoldDB" id="A0A8S1RI83"/>
<feature type="repeat" description="WD" evidence="1">
    <location>
        <begin position="521"/>
        <end position="553"/>
    </location>
</feature>
<dbReference type="InterPro" id="IPR001680">
    <property type="entry name" value="WD40_rpt"/>
</dbReference>
<evidence type="ECO:0000313" key="2">
    <source>
        <dbReference type="EMBL" id="CAD8128191.1"/>
    </source>
</evidence>
<dbReference type="GO" id="GO:0016226">
    <property type="term" value="P:iron-sulfur cluster assembly"/>
    <property type="evidence" value="ECO:0007669"/>
    <property type="project" value="TreeGrafter"/>
</dbReference>